<keyword evidence="3" id="KW-1185">Reference proteome</keyword>
<feature type="compositionally biased region" description="Basic residues" evidence="1">
    <location>
        <begin position="160"/>
        <end position="170"/>
    </location>
</feature>
<dbReference type="Proteomes" id="UP000076798">
    <property type="component" value="Unassembled WGS sequence"/>
</dbReference>
<evidence type="ECO:0000313" key="3">
    <source>
        <dbReference type="Proteomes" id="UP000076798"/>
    </source>
</evidence>
<reference evidence="2 3" key="1">
    <citation type="journal article" date="2016" name="Mol. Biol. Evol.">
        <title>Comparative Genomics of Early-Diverging Mushroom-Forming Fungi Provides Insights into the Origins of Lignocellulose Decay Capabilities.</title>
        <authorList>
            <person name="Nagy L.G."/>
            <person name="Riley R."/>
            <person name="Tritt A."/>
            <person name="Adam C."/>
            <person name="Daum C."/>
            <person name="Floudas D."/>
            <person name="Sun H."/>
            <person name="Yadav J.S."/>
            <person name="Pangilinan J."/>
            <person name="Larsson K.H."/>
            <person name="Matsuura K."/>
            <person name="Barry K."/>
            <person name="Labutti K."/>
            <person name="Kuo R."/>
            <person name="Ohm R.A."/>
            <person name="Bhattacharya S.S."/>
            <person name="Shirouzu T."/>
            <person name="Yoshinaga Y."/>
            <person name="Martin F.M."/>
            <person name="Grigoriev I.V."/>
            <person name="Hibbett D.S."/>
        </authorList>
    </citation>
    <scope>NUCLEOTIDE SEQUENCE [LARGE SCALE GENOMIC DNA]</scope>
    <source>
        <strain evidence="2 3">HHB10207 ss-3</strain>
    </source>
</reference>
<evidence type="ECO:0008006" key="4">
    <source>
        <dbReference type="Google" id="ProtNLM"/>
    </source>
</evidence>
<dbReference type="InterPro" id="IPR036864">
    <property type="entry name" value="Zn2-C6_fun-type_DNA-bd_sf"/>
</dbReference>
<dbReference type="GO" id="GO:0000981">
    <property type="term" value="F:DNA-binding transcription factor activity, RNA polymerase II-specific"/>
    <property type="evidence" value="ECO:0007669"/>
    <property type="project" value="InterPro"/>
</dbReference>
<feature type="compositionally biased region" description="Low complexity" evidence="1">
    <location>
        <begin position="137"/>
        <end position="146"/>
    </location>
</feature>
<feature type="region of interest" description="Disordered" evidence="1">
    <location>
        <begin position="70"/>
        <end position="111"/>
    </location>
</feature>
<dbReference type="CDD" id="cd00067">
    <property type="entry name" value="GAL4"/>
    <property type="match status" value="1"/>
</dbReference>
<evidence type="ECO:0000313" key="2">
    <source>
        <dbReference type="EMBL" id="KZT31481.1"/>
    </source>
</evidence>
<dbReference type="GO" id="GO:0008270">
    <property type="term" value="F:zinc ion binding"/>
    <property type="evidence" value="ECO:0007669"/>
    <property type="project" value="InterPro"/>
</dbReference>
<feature type="compositionally biased region" description="Pro residues" evidence="1">
    <location>
        <begin position="147"/>
        <end position="159"/>
    </location>
</feature>
<evidence type="ECO:0000256" key="1">
    <source>
        <dbReference type="SAM" id="MobiDB-lite"/>
    </source>
</evidence>
<feature type="region of interest" description="Disordered" evidence="1">
    <location>
        <begin position="137"/>
        <end position="187"/>
    </location>
</feature>
<dbReference type="AlphaFoldDB" id="A0A165WSL3"/>
<gene>
    <name evidence="2" type="ORF">SISSUDRAFT_1038403</name>
</gene>
<sequence>MNDVEIEESFQWVFSTVSVRAEPILLTNKITQDGHVKSPNHALKASRIPLTARTKAQRKDIYCICEFTTTTRPRPRPQPHPNPHCHPHPPRIHRASSAASASTPSPHPRIIISIDNGISESASASAANATSAAAIPSTPASALASPHPHPLSPRPLHPPPHPHPRPHHTYPHLNPTHRPPIYGHISPRQQRPLDRIPMNEIPAAKRSQVSKACDACQKAKKKCDEAKPCKRRNGSSKAVAPEAVREVSPPPEWSRFKINYAQPTADDLPPIRFPENSRAVSLTPIHQVIEEKDWTANVRCAPMIPALDC</sequence>
<name>A0A165WSL3_9AGAM</name>
<feature type="compositionally biased region" description="Basic residues" evidence="1">
    <location>
        <begin position="73"/>
        <end position="94"/>
    </location>
</feature>
<dbReference type="EMBL" id="KV428562">
    <property type="protein sequence ID" value="KZT31481.1"/>
    <property type="molecule type" value="Genomic_DNA"/>
</dbReference>
<dbReference type="SUPFAM" id="SSF57701">
    <property type="entry name" value="Zn2/Cys6 DNA-binding domain"/>
    <property type="match status" value="1"/>
</dbReference>
<proteinExistence type="predicted"/>
<accession>A0A165WSL3</accession>
<organism evidence="2 3">
    <name type="scientific">Sistotremastrum suecicum HHB10207 ss-3</name>
    <dbReference type="NCBI Taxonomy" id="1314776"/>
    <lineage>
        <taxon>Eukaryota</taxon>
        <taxon>Fungi</taxon>
        <taxon>Dikarya</taxon>
        <taxon>Basidiomycota</taxon>
        <taxon>Agaricomycotina</taxon>
        <taxon>Agaricomycetes</taxon>
        <taxon>Sistotremastrales</taxon>
        <taxon>Sistotremastraceae</taxon>
        <taxon>Sistotremastrum</taxon>
    </lineage>
</organism>
<protein>
    <recommendedName>
        <fullName evidence="4">Zn(2)-C6 fungal-type domain-containing protein</fullName>
    </recommendedName>
</protein>
<dbReference type="InterPro" id="IPR001138">
    <property type="entry name" value="Zn2Cys6_DnaBD"/>
</dbReference>